<dbReference type="InterPro" id="IPR050398">
    <property type="entry name" value="HssS/ArlS-like"/>
</dbReference>
<dbReference type="InterPro" id="IPR005467">
    <property type="entry name" value="His_kinase_dom"/>
</dbReference>
<accession>A0A1N6PRF0</accession>
<dbReference type="EMBL" id="FTNC01000001">
    <property type="protein sequence ID" value="SIQ06871.1"/>
    <property type="molecule type" value="Genomic_DNA"/>
</dbReference>
<dbReference type="Pfam" id="PF00672">
    <property type="entry name" value="HAMP"/>
    <property type="match status" value="1"/>
</dbReference>
<evidence type="ECO:0000256" key="4">
    <source>
        <dbReference type="ARBA" id="ARBA00022475"/>
    </source>
</evidence>
<evidence type="ECO:0000313" key="17">
    <source>
        <dbReference type="EMBL" id="SIQ06871.1"/>
    </source>
</evidence>
<dbReference type="Gene3D" id="1.10.287.130">
    <property type="match status" value="1"/>
</dbReference>
<dbReference type="CDD" id="cd00075">
    <property type="entry name" value="HATPase"/>
    <property type="match status" value="1"/>
</dbReference>
<dbReference type="SMART" id="SM00304">
    <property type="entry name" value="HAMP"/>
    <property type="match status" value="1"/>
</dbReference>
<sequence>MSKLGQKLFVVFLVLVILSLLLVGVFINFSIGERFDDFINLQREENVSDLASVLSENFKNNDFAAVQNLVNNFSRTNRIPLWVENNQGEFIYFPSQNNQMAQMMRRMGMMSNNSHFNGVRQLPDNYPGRTRSQEVYIGSEKVLTLYWKEVNAENQIDSELYDYFKNNIYRAIVLSALIVILIVIIFSFILSKKITEPLIKLKNAALDVARGNYQQNINSKGDDELTELIRSFNLMSKKLNKLEKIRKESTSDLAHELRTPLTTIKGYLEAIEDGKIKANQENISEMQEETERMTTLIEKLNEFADAQNKIFNLKEEKINLTPIIKKITNQHQKALKEKNIELSLTLNNELNVKGDQDSIFQIFNNIIENAIKYNVENGKIKINSLVTKNEIDVFIKDSGIGISSEDLPYIFERFYRADKSRNSTNQGTGIGLAVAKELMEAHQGQISVESSNNGTEFKLVFKRSKD</sequence>
<keyword evidence="18" id="KW-1185">Reference proteome</keyword>
<protein>
    <recommendedName>
        <fullName evidence="3">histidine kinase</fullName>
        <ecNumber evidence="3">2.7.13.3</ecNumber>
    </recommendedName>
</protein>
<evidence type="ECO:0000256" key="7">
    <source>
        <dbReference type="ARBA" id="ARBA00022692"/>
    </source>
</evidence>
<dbReference type="GO" id="GO:0000155">
    <property type="term" value="F:phosphorelay sensor kinase activity"/>
    <property type="evidence" value="ECO:0007669"/>
    <property type="project" value="InterPro"/>
</dbReference>
<dbReference type="Gene3D" id="3.30.565.10">
    <property type="entry name" value="Histidine kinase-like ATPase, C-terminal domain"/>
    <property type="match status" value="1"/>
</dbReference>
<keyword evidence="6" id="KW-0808">Transferase</keyword>
<keyword evidence="5" id="KW-0597">Phosphoprotein</keyword>
<evidence type="ECO:0000256" key="13">
    <source>
        <dbReference type="ARBA" id="ARBA00023136"/>
    </source>
</evidence>
<dbReference type="EC" id="2.7.13.3" evidence="3"/>
<dbReference type="GO" id="GO:0005886">
    <property type="term" value="C:plasma membrane"/>
    <property type="evidence" value="ECO:0007669"/>
    <property type="project" value="UniProtKB-SubCell"/>
</dbReference>
<dbReference type="Gene3D" id="6.10.340.10">
    <property type="match status" value="1"/>
</dbReference>
<evidence type="ECO:0000256" key="11">
    <source>
        <dbReference type="ARBA" id="ARBA00022989"/>
    </source>
</evidence>
<dbReference type="OrthoDB" id="9813151at2"/>
<comment type="catalytic activity">
    <reaction evidence="1">
        <text>ATP + protein L-histidine = ADP + protein N-phospho-L-histidine.</text>
        <dbReference type="EC" id="2.7.13.3"/>
    </reaction>
</comment>
<dbReference type="PANTHER" id="PTHR45528">
    <property type="entry name" value="SENSOR HISTIDINE KINASE CPXA"/>
    <property type="match status" value="1"/>
</dbReference>
<dbReference type="SUPFAM" id="SSF47384">
    <property type="entry name" value="Homodimeric domain of signal transducing histidine kinase"/>
    <property type="match status" value="1"/>
</dbReference>
<keyword evidence="9 17" id="KW-0418">Kinase</keyword>
<dbReference type="CDD" id="cd06225">
    <property type="entry name" value="HAMP"/>
    <property type="match status" value="1"/>
</dbReference>
<dbReference type="InterPro" id="IPR003661">
    <property type="entry name" value="HisK_dim/P_dom"/>
</dbReference>
<keyword evidence="11 14" id="KW-1133">Transmembrane helix</keyword>
<evidence type="ECO:0000256" key="5">
    <source>
        <dbReference type="ARBA" id="ARBA00022553"/>
    </source>
</evidence>
<evidence type="ECO:0000256" key="8">
    <source>
        <dbReference type="ARBA" id="ARBA00022741"/>
    </source>
</evidence>
<dbReference type="SUPFAM" id="SSF158472">
    <property type="entry name" value="HAMP domain-like"/>
    <property type="match status" value="1"/>
</dbReference>
<keyword evidence="13 14" id="KW-0472">Membrane</keyword>
<evidence type="ECO:0000256" key="9">
    <source>
        <dbReference type="ARBA" id="ARBA00022777"/>
    </source>
</evidence>
<dbReference type="AlphaFoldDB" id="A0A1N6PRF0"/>
<evidence type="ECO:0000256" key="2">
    <source>
        <dbReference type="ARBA" id="ARBA00004651"/>
    </source>
</evidence>
<dbReference type="STRING" id="56779.SAMN05421834_101182"/>
<dbReference type="PROSITE" id="PS50885">
    <property type="entry name" value="HAMP"/>
    <property type="match status" value="1"/>
</dbReference>
<evidence type="ECO:0000256" key="3">
    <source>
        <dbReference type="ARBA" id="ARBA00012438"/>
    </source>
</evidence>
<keyword evidence="4" id="KW-1003">Cell membrane</keyword>
<dbReference type="FunFam" id="3.30.565.10:FF:000006">
    <property type="entry name" value="Sensor histidine kinase WalK"/>
    <property type="match status" value="1"/>
</dbReference>
<gene>
    <name evidence="17" type="ORF">SAMN05421834_101182</name>
</gene>
<keyword evidence="12" id="KW-0902">Two-component regulatory system</keyword>
<organism evidence="17 18">
    <name type="scientific">Halanaerobium kushneri</name>
    <dbReference type="NCBI Taxonomy" id="56779"/>
    <lineage>
        <taxon>Bacteria</taxon>
        <taxon>Bacillati</taxon>
        <taxon>Bacillota</taxon>
        <taxon>Clostridia</taxon>
        <taxon>Halanaerobiales</taxon>
        <taxon>Halanaerobiaceae</taxon>
        <taxon>Halanaerobium</taxon>
    </lineage>
</organism>
<comment type="subcellular location">
    <subcellularLocation>
        <location evidence="2">Cell membrane</location>
        <topology evidence="2">Multi-pass membrane protein</topology>
    </subcellularLocation>
</comment>
<dbReference type="PROSITE" id="PS50109">
    <property type="entry name" value="HIS_KIN"/>
    <property type="match status" value="1"/>
</dbReference>
<name>A0A1N6PRF0_9FIRM</name>
<dbReference type="PANTHER" id="PTHR45528:SF1">
    <property type="entry name" value="SENSOR HISTIDINE KINASE CPXA"/>
    <property type="match status" value="1"/>
</dbReference>
<dbReference type="InterPro" id="IPR003594">
    <property type="entry name" value="HATPase_dom"/>
</dbReference>
<dbReference type="InterPro" id="IPR003660">
    <property type="entry name" value="HAMP_dom"/>
</dbReference>
<dbReference type="InterPro" id="IPR036097">
    <property type="entry name" value="HisK_dim/P_sf"/>
</dbReference>
<evidence type="ECO:0000259" key="15">
    <source>
        <dbReference type="PROSITE" id="PS50109"/>
    </source>
</evidence>
<dbReference type="SUPFAM" id="SSF55874">
    <property type="entry name" value="ATPase domain of HSP90 chaperone/DNA topoisomerase II/histidine kinase"/>
    <property type="match status" value="1"/>
</dbReference>
<feature type="transmembrane region" description="Helical" evidence="14">
    <location>
        <begin position="168"/>
        <end position="190"/>
    </location>
</feature>
<dbReference type="PRINTS" id="PR00344">
    <property type="entry name" value="BCTRLSENSOR"/>
</dbReference>
<dbReference type="Proteomes" id="UP000185669">
    <property type="component" value="Unassembled WGS sequence"/>
</dbReference>
<evidence type="ECO:0000256" key="12">
    <source>
        <dbReference type="ARBA" id="ARBA00023012"/>
    </source>
</evidence>
<evidence type="ECO:0000256" key="14">
    <source>
        <dbReference type="SAM" id="Phobius"/>
    </source>
</evidence>
<dbReference type="GO" id="GO:0005524">
    <property type="term" value="F:ATP binding"/>
    <property type="evidence" value="ECO:0007669"/>
    <property type="project" value="UniProtKB-KW"/>
</dbReference>
<dbReference type="CDD" id="cd00082">
    <property type="entry name" value="HisKA"/>
    <property type="match status" value="1"/>
</dbReference>
<dbReference type="InterPro" id="IPR004358">
    <property type="entry name" value="Sig_transdc_His_kin-like_C"/>
</dbReference>
<dbReference type="InterPro" id="IPR036890">
    <property type="entry name" value="HATPase_C_sf"/>
</dbReference>
<keyword evidence="7 14" id="KW-0812">Transmembrane</keyword>
<evidence type="ECO:0000256" key="1">
    <source>
        <dbReference type="ARBA" id="ARBA00000085"/>
    </source>
</evidence>
<feature type="domain" description="Histidine kinase" evidence="15">
    <location>
        <begin position="252"/>
        <end position="465"/>
    </location>
</feature>
<evidence type="ECO:0000259" key="16">
    <source>
        <dbReference type="PROSITE" id="PS50885"/>
    </source>
</evidence>
<dbReference type="SMART" id="SM00388">
    <property type="entry name" value="HisKA"/>
    <property type="match status" value="1"/>
</dbReference>
<reference evidence="18" key="1">
    <citation type="submission" date="2017-01" db="EMBL/GenBank/DDBJ databases">
        <authorList>
            <person name="Varghese N."/>
            <person name="Submissions S."/>
        </authorList>
    </citation>
    <scope>NUCLEOTIDE SEQUENCE [LARGE SCALE GENOMIC DNA]</scope>
    <source>
        <strain evidence="18">ATCC 700103</strain>
    </source>
</reference>
<dbReference type="Pfam" id="PF00512">
    <property type="entry name" value="HisKA"/>
    <property type="match status" value="1"/>
</dbReference>
<dbReference type="SMART" id="SM00387">
    <property type="entry name" value="HATPase_c"/>
    <property type="match status" value="1"/>
</dbReference>
<dbReference type="Pfam" id="PF02518">
    <property type="entry name" value="HATPase_c"/>
    <property type="match status" value="1"/>
</dbReference>
<evidence type="ECO:0000256" key="6">
    <source>
        <dbReference type="ARBA" id="ARBA00022679"/>
    </source>
</evidence>
<proteinExistence type="predicted"/>
<keyword evidence="10" id="KW-0067">ATP-binding</keyword>
<evidence type="ECO:0000256" key="10">
    <source>
        <dbReference type="ARBA" id="ARBA00022840"/>
    </source>
</evidence>
<evidence type="ECO:0000313" key="18">
    <source>
        <dbReference type="Proteomes" id="UP000185669"/>
    </source>
</evidence>
<feature type="domain" description="HAMP" evidence="16">
    <location>
        <begin position="192"/>
        <end position="244"/>
    </location>
</feature>
<dbReference type="RefSeq" id="WP_076543480.1">
    <property type="nucleotide sequence ID" value="NZ_FTNC01000001.1"/>
</dbReference>
<feature type="transmembrane region" description="Helical" evidence="14">
    <location>
        <begin position="9"/>
        <end position="31"/>
    </location>
</feature>
<keyword evidence="8" id="KW-0547">Nucleotide-binding</keyword>